<dbReference type="AlphaFoldDB" id="A0AAU2HBL2"/>
<name>A0AAU2HBL2_9ACTN</name>
<evidence type="ECO:0000313" key="1">
    <source>
        <dbReference type="EMBL" id="WTU44961.1"/>
    </source>
</evidence>
<dbReference type="EMBL" id="CP108253">
    <property type="protein sequence ID" value="WTU44961.1"/>
    <property type="molecule type" value="Genomic_DNA"/>
</dbReference>
<proteinExistence type="predicted"/>
<reference evidence="1" key="1">
    <citation type="submission" date="2022-10" db="EMBL/GenBank/DDBJ databases">
        <title>The complete genomes of actinobacterial strains from the NBC collection.</title>
        <authorList>
            <person name="Joergensen T.S."/>
            <person name="Alvarez Arevalo M."/>
            <person name="Sterndorff E.B."/>
            <person name="Faurdal D."/>
            <person name="Vuksanovic O."/>
            <person name="Mourched A.-S."/>
            <person name="Charusanti P."/>
            <person name="Shaw S."/>
            <person name="Blin K."/>
            <person name="Weber T."/>
        </authorList>
    </citation>
    <scope>NUCLEOTIDE SEQUENCE</scope>
    <source>
        <strain evidence="1">NBC_00060</strain>
    </source>
</reference>
<sequence>MQTIQARSPAVHLVNRDIPTHDWRNERLAGSHVHCGCSTA</sequence>
<gene>
    <name evidence="1" type="ORF">OHV25_38025</name>
</gene>
<organism evidence="1">
    <name type="scientific">Streptomyces sp. NBC_00060</name>
    <dbReference type="NCBI Taxonomy" id="2975636"/>
    <lineage>
        <taxon>Bacteria</taxon>
        <taxon>Bacillati</taxon>
        <taxon>Actinomycetota</taxon>
        <taxon>Actinomycetes</taxon>
        <taxon>Kitasatosporales</taxon>
        <taxon>Streptomycetaceae</taxon>
        <taxon>Streptomyces</taxon>
    </lineage>
</organism>
<accession>A0AAU2HBL2</accession>
<protein>
    <submittedName>
        <fullName evidence="1">Uncharacterized protein</fullName>
    </submittedName>
</protein>